<evidence type="ECO:0000256" key="4">
    <source>
        <dbReference type="ARBA" id="ARBA00022692"/>
    </source>
</evidence>
<keyword evidence="6 7" id="KW-0472">Membrane</keyword>
<name>A0A0F6QXB1_9CORY</name>
<feature type="transmembrane region" description="Helical" evidence="7">
    <location>
        <begin position="524"/>
        <end position="546"/>
    </location>
</feature>
<evidence type="ECO:0000256" key="5">
    <source>
        <dbReference type="ARBA" id="ARBA00022989"/>
    </source>
</evidence>
<evidence type="ECO:0000256" key="2">
    <source>
        <dbReference type="ARBA" id="ARBA00022448"/>
    </source>
</evidence>
<dbReference type="PROSITE" id="PS50928">
    <property type="entry name" value="ABC_TM1"/>
    <property type="match status" value="2"/>
</dbReference>
<feature type="transmembrane region" description="Helical" evidence="7">
    <location>
        <begin position="210"/>
        <end position="229"/>
    </location>
</feature>
<gene>
    <name evidence="8" type="ORF">UL81_03010</name>
</gene>
<protein>
    <submittedName>
        <fullName evidence="8">Phosphonate ABC transporter, permease protein PhnE</fullName>
    </submittedName>
</protein>
<feature type="transmembrane region" description="Helical" evidence="7">
    <location>
        <begin position="341"/>
        <end position="360"/>
    </location>
</feature>
<dbReference type="InterPro" id="IPR000515">
    <property type="entry name" value="MetI-like"/>
</dbReference>
<feature type="transmembrane region" description="Helical" evidence="7">
    <location>
        <begin position="303"/>
        <end position="321"/>
    </location>
</feature>
<comment type="similarity">
    <text evidence="7">Belongs to the binding-protein-dependent transport system permease family.</text>
</comment>
<dbReference type="PANTHER" id="PTHR30043">
    <property type="entry name" value="PHOSPHONATES TRANSPORT SYSTEM PERMEASE PROTEIN"/>
    <property type="match status" value="1"/>
</dbReference>
<dbReference type="Proteomes" id="UP000033566">
    <property type="component" value="Chromosome"/>
</dbReference>
<feature type="transmembrane region" description="Helical" evidence="7">
    <location>
        <begin position="366"/>
        <end position="386"/>
    </location>
</feature>
<dbReference type="GO" id="GO:0015416">
    <property type="term" value="F:ABC-type phosphonate transporter activity"/>
    <property type="evidence" value="ECO:0007669"/>
    <property type="project" value="InterPro"/>
</dbReference>
<dbReference type="CDD" id="cd06261">
    <property type="entry name" value="TM_PBP2"/>
    <property type="match status" value="1"/>
</dbReference>
<dbReference type="KEGG" id="ccj:UL81_03010"/>
<evidence type="ECO:0000313" key="8">
    <source>
        <dbReference type="EMBL" id="AKE38583.1"/>
    </source>
</evidence>
<dbReference type="InterPro" id="IPR035906">
    <property type="entry name" value="MetI-like_sf"/>
</dbReference>
<feature type="transmembrane region" description="Helical" evidence="7">
    <location>
        <begin position="73"/>
        <end position="102"/>
    </location>
</feature>
<reference evidence="8 9" key="1">
    <citation type="journal article" date="2015" name="Genome Announc.">
        <title>Complete Genome Sequence of Corynebacterium camporealensis DSM 44610, Isolated from the Milk of a Manchega Sheep with Subclinical Mastitis.</title>
        <authorList>
            <person name="Ruckert C."/>
            <person name="Albersmeier A."/>
            <person name="Winkler A."/>
            <person name="Tauch A."/>
        </authorList>
    </citation>
    <scope>NUCLEOTIDE SEQUENCE [LARGE SCALE GENOMIC DNA]</scope>
    <source>
        <strain evidence="8 9">DSM 44610</strain>
    </source>
</reference>
<accession>A0A0F6QXB1</accession>
<dbReference type="STRING" id="161896.UL81_03010"/>
<dbReference type="SUPFAM" id="SSF161098">
    <property type="entry name" value="MetI-like"/>
    <property type="match status" value="2"/>
</dbReference>
<proteinExistence type="inferred from homology"/>
<feature type="transmembrane region" description="Helical" evidence="7">
    <location>
        <begin position="123"/>
        <end position="150"/>
    </location>
</feature>
<dbReference type="AlphaFoldDB" id="A0A0F6QXB1"/>
<feature type="transmembrane region" description="Helical" evidence="7">
    <location>
        <begin position="498"/>
        <end position="518"/>
    </location>
</feature>
<sequence>MSTALATTPTRRPVDINRWAATLVLILLAVLGAWSVQSIGINIATLAQSADNAQAFIARMFPLDFPPVAELASMIFESLAVVFLATALSVVLSLPLAVWAAQRTAPNKGMRYTSRSIIVLMRAIPDLVLAIIFMRMFGLGAIGGILALGLHSIGMVGKLYSDAIEELDDGPRESIESTGGTRTQQIWSAIPQALMPQIIATALHRFDINLRTSVLLGYVGVGGIGLAIADAMRMMNYQRGMALALVVLVLCIAVEFLSGALRAIILRKSGASAPRTWADNIFNPKEKQPVDVGVTPPWNWSRIQRFLTIAIVFALLVASTMRVELNPQQIFQGLLELPETLALFFPPSAAGMAGDLFLLLLETLRIALAATFLGAVLALPIGILAARNVVANKAVYGFFRTLIVVIRGIPELILAIVFVVISGLGAVAGTLALALGAVGLLSKLIADSIEETDVDVQEAVRTSGATEAQIFFSATLRQAAPAFVAHTLYLLDTNIRSATLLGVVGAGGIGFQLLNASRVNQFEVVTYILILMVAVVLLVELLSMWLRKAVR</sequence>
<dbReference type="PANTHER" id="PTHR30043:SF1">
    <property type="entry name" value="ABC TRANSPORT SYSTEM PERMEASE PROTEIN P69"/>
    <property type="match status" value="1"/>
</dbReference>
<feature type="transmembrane region" description="Helical" evidence="7">
    <location>
        <begin position="241"/>
        <end position="265"/>
    </location>
</feature>
<keyword evidence="2 7" id="KW-0813">Transport</keyword>
<dbReference type="NCBIfam" id="TIGR01097">
    <property type="entry name" value="PhnE"/>
    <property type="match status" value="2"/>
</dbReference>
<dbReference type="HOGENOM" id="CLU_029036_1_0_11"/>
<dbReference type="EMBL" id="CP011311">
    <property type="protein sequence ID" value="AKE38583.1"/>
    <property type="molecule type" value="Genomic_DNA"/>
</dbReference>
<evidence type="ECO:0000313" key="9">
    <source>
        <dbReference type="Proteomes" id="UP000033566"/>
    </source>
</evidence>
<evidence type="ECO:0000256" key="7">
    <source>
        <dbReference type="RuleBase" id="RU363032"/>
    </source>
</evidence>
<dbReference type="PATRIC" id="fig|161896.4.peg.593"/>
<evidence type="ECO:0000256" key="3">
    <source>
        <dbReference type="ARBA" id="ARBA00022475"/>
    </source>
</evidence>
<dbReference type="RefSeq" id="WP_035106847.1">
    <property type="nucleotide sequence ID" value="NZ_CP011311.1"/>
</dbReference>
<keyword evidence="9" id="KW-1185">Reference proteome</keyword>
<evidence type="ECO:0000256" key="6">
    <source>
        <dbReference type="ARBA" id="ARBA00023136"/>
    </source>
</evidence>
<dbReference type="OrthoDB" id="9808005at2"/>
<keyword evidence="5 7" id="KW-1133">Transmembrane helix</keyword>
<evidence type="ECO:0000256" key="1">
    <source>
        <dbReference type="ARBA" id="ARBA00004651"/>
    </source>
</evidence>
<comment type="subcellular location">
    <subcellularLocation>
        <location evidence="1 7">Cell membrane</location>
        <topology evidence="1 7">Multi-pass membrane protein</topology>
    </subcellularLocation>
</comment>
<keyword evidence="4 7" id="KW-0812">Transmembrane</keyword>
<organism evidence="8 9">
    <name type="scientific">Corynebacterium camporealensis</name>
    <dbReference type="NCBI Taxonomy" id="161896"/>
    <lineage>
        <taxon>Bacteria</taxon>
        <taxon>Bacillati</taxon>
        <taxon>Actinomycetota</taxon>
        <taxon>Actinomycetes</taxon>
        <taxon>Mycobacteriales</taxon>
        <taxon>Corynebacteriaceae</taxon>
        <taxon>Corynebacterium</taxon>
    </lineage>
</organism>
<dbReference type="InterPro" id="IPR005769">
    <property type="entry name" value="PhnE/PtxC"/>
</dbReference>
<dbReference type="GO" id="GO:0005886">
    <property type="term" value="C:plasma membrane"/>
    <property type="evidence" value="ECO:0007669"/>
    <property type="project" value="UniProtKB-SubCell"/>
</dbReference>
<keyword evidence="3" id="KW-1003">Cell membrane</keyword>
<dbReference type="Pfam" id="PF00528">
    <property type="entry name" value="BPD_transp_1"/>
    <property type="match status" value="2"/>
</dbReference>
<dbReference type="Gene3D" id="1.10.3720.10">
    <property type="entry name" value="MetI-like"/>
    <property type="match status" value="2"/>
</dbReference>